<dbReference type="Proteomes" id="UP001311232">
    <property type="component" value="Unassembled WGS sequence"/>
</dbReference>
<organism evidence="1 2">
    <name type="scientific">Crenichthys baileyi</name>
    <name type="common">White River springfish</name>
    <dbReference type="NCBI Taxonomy" id="28760"/>
    <lineage>
        <taxon>Eukaryota</taxon>
        <taxon>Metazoa</taxon>
        <taxon>Chordata</taxon>
        <taxon>Craniata</taxon>
        <taxon>Vertebrata</taxon>
        <taxon>Euteleostomi</taxon>
        <taxon>Actinopterygii</taxon>
        <taxon>Neopterygii</taxon>
        <taxon>Teleostei</taxon>
        <taxon>Neoteleostei</taxon>
        <taxon>Acanthomorphata</taxon>
        <taxon>Ovalentaria</taxon>
        <taxon>Atherinomorphae</taxon>
        <taxon>Cyprinodontiformes</taxon>
        <taxon>Goodeidae</taxon>
        <taxon>Crenichthys</taxon>
    </lineage>
</organism>
<keyword evidence="2" id="KW-1185">Reference proteome</keyword>
<accession>A0AAV9S9V8</accession>
<reference evidence="1 2" key="1">
    <citation type="submission" date="2021-06" db="EMBL/GenBank/DDBJ databases">
        <authorList>
            <person name="Palmer J.M."/>
        </authorList>
    </citation>
    <scope>NUCLEOTIDE SEQUENCE [LARGE SCALE GENOMIC DNA]</scope>
    <source>
        <strain evidence="1 2">MEX-2019</strain>
        <tissue evidence="1">Muscle</tissue>
    </source>
</reference>
<comment type="caution">
    <text evidence="1">The sequence shown here is derived from an EMBL/GenBank/DDBJ whole genome shotgun (WGS) entry which is preliminary data.</text>
</comment>
<dbReference type="EMBL" id="JAHHUM010000642">
    <property type="protein sequence ID" value="KAK5618095.1"/>
    <property type="molecule type" value="Genomic_DNA"/>
</dbReference>
<proteinExistence type="predicted"/>
<protein>
    <submittedName>
        <fullName evidence="1">Uncharacterized protein</fullName>
    </submittedName>
</protein>
<sequence>MLHGHLHLPWNKETNIIKQTTHCNLSQASVVIPTILPGFTSTLISVHGEEFVPIAVGYWLRGCQSITGQHTHG</sequence>
<dbReference type="AlphaFoldDB" id="A0AAV9S9V8"/>
<evidence type="ECO:0000313" key="1">
    <source>
        <dbReference type="EMBL" id="KAK5618095.1"/>
    </source>
</evidence>
<gene>
    <name evidence="1" type="ORF">CRENBAI_022536</name>
</gene>
<name>A0AAV9S9V8_9TELE</name>
<evidence type="ECO:0000313" key="2">
    <source>
        <dbReference type="Proteomes" id="UP001311232"/>
    </source>
</evidence>